<proteinExistence type="predicted"/>
<gene>
    <name evidence="3" type="ORF">CLV32_4670</name>
</gene>
<name>A0A4R6IC44_9SPHI</name>
<evidence type="ECO:0000313" key="4">
    <source>
        <dbReference type="Proteomes" id="UP000295499"/>
    </source>
</evidence>
<comment type="caution">
    <text evidence="3">The sequence shown here is derived from an EMBL/GenBank/DDBJ whole genome shotgun (WGS) entry which is preliminary data.</text>
</comment>
<accession>A0A4R6IC44</accession>
<keyword evidence="1" id="KW-1133">Transmembrane helix</keyword>
<feature type="signal peptide" evidence="2">
    <location>
        <begin position="1"/>
        <end position="19"/>
    </location>
</feature>
<evidence type="ECO:0000256" key="1">
    <source>
        <dbReference type="SAM" id="Phobius"/>
    </source>
</evidence>
<dbReference type="Proteomes" id="UP000295499">
    <property type="component" value="Unassembled WGS sequence"/>
</dbReference>
<dbReference type="RefSeq" id="WP_133559258.1">
    <property type="nucleotide sequence ID" value="NZ_SNWM01000008.1"/>
</dbReference>
<evidence type="ECO:0000256" key="2">
    <source>
        <dbReference type="SAM" id="SignalP"/>
    </source>
</evidence>
<feature type="chain" id="PRO_5020211162" evidence="2">
    <location>
        <begin position="20"/>
        <end position="80"/>
    </location>
</feature>
<organism evidence="3 4">
    <name type="scientific">Pedobacter duraquae</name>
    <dbReference type="NCBI Taxonomy" id="425511"/>
    <lineage>
        <taxon>Bacteria</taxon>
        <taxon>Pseudomonadati</taxon>
        <taxon>Bacteroidota</taxon>
        <taxon>Sphingobacteriia</taxon>
        <taxon>Sphingobacteriales</taxon>
        <taxon>Sphingobacteriaceae</taxon>
        <taxon>Pedobacter</taxon>
    </lineage>
</organism>
<protein>
    <submittedName>
        <fullName evidence="3">Uncharacterized protein</fullName>
    </submittedName>
</protein>
<dbReference type="OrthoDB" id="287788at2"/>
<sequence length="80" mass="8816">MKKILLMLSFLLVGHACFADVQNNVAENSTNLFVVIGAALAVSICWGRTGSILVSALAGLFGWFYVIYYAIFLRPNEDEE</sequence>
<dbReference type="EMBL" id="SNWM01000008">
    <property type="protein sequence ID" value="TDO19048.1"/>
    <property type="molecule type" value="Genomic_DNA"/>
</dbReference>
<evidence type="ECO:0000313" key="3">
    <source>
        <dbReference type="EMBL" id="TDO19048.1"/>
    </source>
</evidence>
<feature type="transmembrane region" description="Helical" evidence="1">
    <location>
        <begin position="53"/>
        <end position="71"/>
    </location>
</feature>
<keyword evidence="4" id="KW-1185">Reference proteome</keyword>
<keyword evidence="1" id="KW-0812">Transmembrane</keyword>
<reference evidence="3 4" key="1">
    <citation type="submission" date="2019-03" db="EMBL/GenBank/DDBJ databases">
        <title>Genomic Encyclopedia of Archaeal and Bacterial Type Strains, Phase II (KMG-II): from individual species to whole genera.</title>
        <authorList>
            <person name="Goeker M."/>
        </authorList>
    </citation>
    <scope>NUCLEOTIDE SEQUENCE [LARGE SCALE GENOMIC DNA]</scope>
    <source>
        <strain evidence="3 4">DSM 19034</strain>
    </source>
</reference>
<keyword evidence="1" id="KW-0472">Membrane</keyword>
<keyword evidence="2" id="KW-0732">Signal</keyword>
<dbReference type="AlphaFoldDB" id="A0A4R6IC44"/>